<reference evidence="1" key="1">
    <citation type="journal article" date="2023" name="Mol. Phylogenet. Evol.">
        <title>Genome-scale phylogeny and comparative genomics of the fungal order Sordariales.</title>
        <authorList>
            <person name="Hensen N."/>
            <person name="Bonometti L."/>
            <person name="Westerberg I."/>
            <person name="Brannstrom I.O."/>
            <person name="Guillou S."/>
            <person name="Cros-Aarteil S."/>
            <person name="Calhoun S."/>
            <person name="Haridas S."/>
            <person name="Kuo A."/>
            <person name="Mondo S."/>
            <person name="Pangilinan J."/>
            <person name="Riley R."/>
            <person name="LaButti K."/>
            <person name="Andreopoulos B."/>
            <person name="Lipzen A."/>
            <person name="Chen C."/>
            <person name="Yan M."/>
            <person name="Daum C."/>
            <person name="Ng V."/>
            <person name="Clum A."/>
            <person name="Steindorff A."/>
            <person name="Ohm R.A."/>
            <person name="Martin F."/>
            <person name="Silar P."/>
            <person name="Natvig D.O."/>
            <person name="Lalanne C."/>
            <person name="Gautier V."/>
            <person name="Ament-Velasquez S.L."/>
            <person name="Kruys A."/>
            <person name="Hutchinson M.I."/>
            <person name="Powell A.J."/>
            <person name="Barry K."/>
            <person name="Miller A.N."/>
            <person name="Grigoriev I.V."/>
            <person name="Debuchy R."/>
            <person name="Gladieux P."/>
            <person name="Hiltunen Thoren M."/>
            <person name="Johannesson H."/>
        </authorList>
    </citation>
    <scope>NUCLEOTIDE SEQUENCE</scope>
    <source>
        <strain evidence="1">CBS 315.58</strain>
    </source>
</reference>
<sequence length="162" mass="16116">MPCPYNCHNGYMMPQQFQQPVCCHGYPASNMPDMSGALNYAGASAAGAAAGAASGATSGAAAGAFTGAAAGAAAGANFANNMRTMAPFAMQMPMMGYTMGASPVSMATQSIVYTAPVGPNAGIPIQITSYNPAVTFVGPIGPVPAPMNGFAPPMCMPVRLAP</sequence>
<name>A0AAN6XI35_9PEZI</name>
<evidence type="ECO:0000313" key="2">
    <source>
        <dbReference type="Proteomes" id="UP001303160"/>
    </source>
</evidence>
<dbReference type="EMBL" id="MU863925">
    <property type="protein sequence ID" value="KAK4199981.1"/>
    <property type="molecule type" value="Genomic_DNA"/>
</dbReference>
<organism evidence="1 2">
    <name type="scientific">Triangularia verruculosa</name>
    <dbReference type="NCBI Taxonomy" id="2587418"/>
    <lineage>
        <taxon>Eukaryota</taxon>
        <taxon>Fungi</taxon>
        <taxon>Dikarya</taxon>
        <taxon>Ascomycota</taxon>
        <taxon>Pezizomycotina</taxon>
        <taxon>Sordariomycetes</taxon>
        <taxon>Sordariomycetidae</taxon>
        <taxon>Sordariales</taxon>
        <taxon>Podosporaceae</taxon>
        <taxon>Triangularia</taxon>
    </lineage>
</organism>
<keyword evidence="2" id="KW-1185">Reference proteome</keyword>
<gene>
    <name evidence="1" type="ORF">QBC40DRAFT_297055</name>
</gene>
<comment type="caution">
    <text evidence="1">The sequence shown here is derived from an EMBL/GenBank/DDBJ whole genome shotgun (WGS) entry which is preliminary data.</text>
</comment>
<dbReference type="AlphaFoldDB" id="A0AAN6XI35"/>
<evidence type="ECO:0000313" key="1">
    <source>
        <dbReference type="EMBL" id="KAK4199981.1"/>
    </source>
</evidence>
<dbReference type="Proteomes" id="UP001303160">
    <property type="component" value="Unassembled WGS sequence"/>
</dbReference>
<reference evidence="1" key="2">
    <citation type="submission" date="2023-05" db="EMBL/GenBank/DDBJ databases">
        <authorList>
            <consortium name="Lawrence Berkeley National Laboratory"/>
            <person name="Steindorff A."/>
            <person name="Hensen N."/>
            <person name="Bonometti L."/>
            <person name="Westerberg I."/>
            <person name="Brannstrom I.O."/>
            <person name="Guillou S."/>
            <person name="Cros-Aarteil S."/>
            <person name="Calhoun S."/>
            <person name="Haridas S."/>
            <person name="Kuo A."/>
            <person name="Mondo S."/>
            <person name="Pangilinan J."/>
            <person name="Riley R."/>
            <person name="Labutti K."/>
            <person name="Andreopoulos B."/>
            <person name="Lipzen A."/>
            <person name="Chen C."/>
            <person name="Yanf M."/>
            <person name="Daum C."/>
            <person name="Ng V."/>
            <person name="Clum A."/>
            <person name="Ohm R."/>
            <person name="Martin F."/>
            <person name="Silar P."/>
            <person name="Natvig D."/>
            <person name="Lalanne C."/>
            <person name="Gautier V."/>
            <person name="Ament-Velasquez S.L."/>
            <person name="Kruys A."/>
            <person name="Hutchinson M.I."/>
            <person name="Powell A.J."/>
            <person name="Barry K."/>
            <person name="Miller A.N."/>
            <person name="Grigoriev I.V."/>
            <person name="Debuchy R."/>
            <person name="Gladieux P."/>
            <person name="Thoren M.H."/>
            <person name="Johannesson H."/>
        </authorList>
    </citation>
    <scope>NUCLEOTIDE SEQUENCE</scope>
    <source>
        <strain evidence="1">CBS 315.58</strain>
    </source>
</reference>
<protein>
    <submittedName>
        <fullName evidence="1">Uncharacterized protein</fullName>
    </submittedName>
</protein>
<accession>A0AAN6XI35</accession>
<proteinExistence type="predicted"/>